<sequence>MAFNSSIEGRLIAPRPAGWVCHDPNYDETACKSIKAGWNDSVWRADQPGAMMNIFWGNTESSIDAPRNVACEQGFIPIYSVNAHNENYVSEAVKFAGQHNLRLVLNIRGTTFLIVQVGKALLASGLTTSRESTLRIPLSVLVAQVTKLQSAVTVGAAELWIGGYLRVACYWKVADWRTPHVYKAAKEHNATVVGGAAPSVGAAGGWVQGGGHSPISGFYGLGVDNALQFKLVKPDGQVVTANKCQNQDLFWALRGGGGSTWGIVLDVTYKTYPPLKSSVVAMGINTTDSDKLSELSEVFLRALPEITDQGWPPRIWSSSLEFTNSTLQPIYDWVRANNGTQIQLTTSTHSTYYDMFSTYIGNGCAEAAPFWFGTRLVSRNDLATKSEELVEFIFGDGTSQAVSFNLIGGGAISKVDPESTGLNPQWRRDALLSWRVITAWTVNSSAEEIKQLQSNVTKAPDLGKITDLETLTKQTRLSPNGKVLFWVALRPLARDQAED</sequence>
<protein>
    <recommendedName>
        <fullName evidence="6">FAD-binding PCMH-type domain-containing protein</fullName>
    </recommendedName>
</protein>
<gene>
    <name evidence="7" type="ORF">RDB_LOCUS78165</name>
</gene>
<dbReference type="EMBL" id="CAJMWT010002451">
    <property type="protein sequence ID" value="CAE6443500.1"/>
    <property type="molecule type" value="Genomic_DNA"/>
</dbReference>
<evidence type="ECO:0000313" key="7">
    <source>
        <dbReference type="EMBL" id="CAE6443500.1"/>
    </source>
</evidence>
<dbReference type="GO" id="GO:0016491">
    <property type="term" value="F:oxidoreductase activity"/>
    <property type="evidence" value="ECO:0007669"/>
    <property type="project" value="UniProtKB-KW"/>
</dbReference>
<dbReference type="Pfam" id="PF01565">
    <property type="entry name" value="FAD_binding_4"/>
    <property type="match status" value="1"/>
</dbReference>
<comment type="similarity">
    <text evidence="2">Belongs to the oxygen-dependent FAD-linked oxidoreductase family.</text>
</comment>
<dbReference type="InterPro" id="IPR050416">
    <property type="entry name" value="FAD-linked_Oxidoreductase"/>
</dbReference>
<dbReference type="AlphaFoldDB" id="A0A8H3AYE3"/>
<dbReference type="GO" id="GO:0071949">
    <property type="term" value="F:FAD binding"/>
    <property type="evidence" value="ECO:0007669"/>
    <property type="project" value="InterPro"/>
</dbReference>
<keyword evidence="4" id="KW-0274">FAD</keyword>
<evidence type="ECO:0000256" key="3">
    <source>
        <dbReference type="ARBA" id="ARBA00022630"/>
    </source>
</evidence>
<evidence type="ECO:0000313" key="8">
    <source>
        <dbReference type="Proteomes" id="UP000663843"/>
    </source>
</evidence>
<keyword evidence="5" id="KW-0560">Oxidoreductase</keyword>
<evidence type="ECO:0000256" key="1">
    <source>
        <dbReference type="ARBA" id="ARBA00001974"/>
    </source>
</evidence>
<evidence type="ECO:0000256" key="5">
    <source>
        <dbReference type="ARBA" id="ARBA00023002"/>
    </source>
</evidence>
<dbReference type="InterPro" id="IPR016169">
    <property type="entry name" value="FAD-bd_PCMH_sub2"/>
</dbReference>
<dbReference type="PANTHER" id="PTHR42973">
    <property type="entry name" value="BINDING OXIDOREDUCTASE, PUTATIVE (AFU_ORTHOLOGUE AFUA_1G17690)-RELATED"/>
    <property type="match status" value="1"/>
</dbReference>
<evidence type="ECO:0000256" key="4">
    <source>
        <dbReference type="ARBA" id="ARBA00022827"/>
    </source>
</evidence>
<evidence type="ECO:0000259" key="6">
    <source>
        <dbReference type="PROSITE" id="PS51387"/>
    </source>
</evidence>
<evidence type="ECO:0000256" key="2">
    <source>
        <dbReference type="ARBA" id="ARBA00005466"/>
    </source>
</evidence>
<proteinExistence type="inferred from homology"/>
<dbReference type="Proteomes" id="UP000663843">
    <property type="component" value="Unassembled WGS sequence"/>
</dbReference>
<comment type="caution">
    <text evidence="7">The sequence shown here is derived from an EMBL/GenBank/DDBJ whole genome shotgun (WGS) entry which is preliminary data.</text>
</comment>
<dbReference type="PROSITE" id="PS51387">
    <property type="entry name" value="FAD_PCMH"/>
    <property type="match status" value="1"/>
</dbReference>
<dbReference type="SUPFAM" id="SSF56176">
    <property type="entry name" value="FAD-binding/transporter-associated domain-like"/>
    <property type="match status" value="1"/>
</dbReference>
<dbReference type="PANTHER" id="PTHR42973:SF39">
    <property type="entry name" value="FAD-BINDING PCMH-TYPE DOMAIN-CONTAINING PROTEIN"/>
    <property type="match status" value="1"/>
</dbReference>
<dbReference type="InterPro" id="IPR006094">
    <property type="entry name" value="Oxid_FAD_bind_N"/>
</dbReference>
<comment type="cofactor">
    <cofactor evidence="1">
        <name>FAD</name>
        <dbReference type="ChEBI" id="CHEBI:57692"/>
    </cofactor>
</comment>
<keyword evidence="3" id="KW-0285">Flavoprotein</keyword>
<dbReference type="InterPro" id="IPR016166">
    <property type="entry name" value="FAD-bd_PCMH"/>
</dbReference>
<organism evidence="7 8">
    <name type="scientific">Rhizoctonia solani</name>
    <dbReference type="NCBI Taxonomy" id="456999"/>
    <lineage>
        <taxon>Eukaryota</taxon>
        <taxon>Fungi</taxon>
        <taxon>Dikarya</taxon>
        <taxon>Basidiomycota</taxon>
        <taxon>Agaricomycotina</taxon>
        <taxon>Agaricomycetes</taxon>
        <taxon>Cantharellales</taxon>
        <taxon>Ceratobasidiaceae</taxon>
        <taxon>Rhizoctonia</taxon>
    </lineage>
</organism>
<name>A0A8H3AYE3_9AGAM</name>
<reference evidence="7" key="1">
    <citation type="submission" date="2021-01" db="EMBL/GenBank/DDBJ databases">
        <authorList>
            <person name="Kaushik A."/>
        </authorList>
    </citation>
    <scope>NUCLEOTIDE SEQUENCE</scope>
    <source>
        <strain evidence="7">AG2-2IIIB</strain>
    </source>
</reference>
<feature type="domain" description="FAD-binding PCMH-type" evidence="6">
    <location>
        <begin position="73"/>
        <end position="274"/>
    </location>
</feature>
<dbReference type="InterPro" id="IPR036318">
    <property type="entry name" value="FAD-bd_PCMH-like_sf"/>
</dbReference>
<dbReference type="Gene3D" id="3.30.465.10">
    <property type="match status" value="1"/>
</dbReference>
<accession>A0A8H3AYE3</accession>